<organism evidence="2 3">
    <name type="scientific">Colletotrichum spaethianum</name>
    <dbReference type="NCBI Taxonomy" id="700344"/>
    <lineage>
        <taxon>Eukaryota</taxon>
        <taxon>Fungi</taxon>
        <taxon>Dikarya</taxon>
        <taxon>Ascomycota</taxon>
        <taxon>Pezizomycotina</taxon>
        <taxon>Sordariomycetes</taxon>
        <taxon>Hypocreomycetidae</taxon>
        <taxon>Glomerellales</taxon>
        <taxon>Glomerellaceae</taxon>
        <taxon>Colletotrichum</taxon>
        <taxon>Colletotrichum spaethianum species complex</taxon>
    </lineage>
</organism>
<evidence type="ECO:0000313" key="2">
    <source>
        <dbReference type="EMBL" id="GKT45832.1"/>
    </source>
</evidence>
<dbReference type="GeneID" id="73326815"/>
<dbReference type="AlphaFoldDB" id="A0AA37NY40"/>
<dbReference type="RefSeq" id="XP_049128182.1">
    <property type="nucleotide sequence ID" value="XM_049272225.1"/>
</dbReference>
<reference evidence="2 3" key="1">
    <citation type="submission" date="2022-03" db="EMBL/GenBank/DDBJ databases">
        <title>Genome data of Colletotrichum spp.</title>
        <authorList>
            <person name="Utami Y.D."/>
            <person name="Hiruma K."/>
        </authorList>
    </citation>
    <scope>NUCLEOTIDE SEQUENCE [LARGE SCALE GENOMIC DNA]</scope>
    <source>
        <strain evidence="2 3">MAFF 239500</strain>
    </source>
</reference>
<gene>
    <name evidence="2" type="ORF">ColSpa_06013</name>
</gene>
<protein>
    <submittedName>
        <fullName evidence="2">Uncharacterized protein</fullName>
    </submittedName>
</protein>
<feature type="region of interest" description="Disordered" evidence="1">
    <location>
        <begin position="1"/>
        <end position="66"/>
    </location>
</feature>
<proteinExistence type="predicted"/>
<dbReference type="Proteomes" id="UP001055115">
    <property type="component" value="Unassembled WGS sequence"/>
</dbReference>
<evidence type="ECO:0000256" key="1">
    <source>
        <dbReference type="SAM" id="MobiDB-lite"/>
    </source>
</evidence>
<keyword evidence="3" id="KW-1185">Reference proteome</keyword>
<accession>A0AA37NY40</accession>
<dbReference type="EMBL" id="BQXU01000013">
    <property type="protein sequence ID" value="GKT45832.1"/>
    <property type="molecule type" value="Genomic_DNA"/>
</dbReference>
<name>A0AA37NY40_9PEZI</name>
<sequence>MINKKGTPLPPEQPHNREVDPTKHHPQPDQAKRNAKVFTMYKGKDKKIHPVDDQPSDGSTPDGDPLWKVKNLAEAEKTMQPDEGPFRGLIRPKYSSIEPYSRLKPDRLAAIMDTLGHLLPREKDLFLQVLLNRENALAWDFSENGALDPKVAPHR</sequence>
<comment type="caution">
    <text evidence="2">The sequence shown here is derived from an EMBL/GenBank/DDBJ whole genome shotgun (WGS) entry which is preliminary data.</text>
</comment>
<feature type="compositionally biased region" description="Basic and acidic residues" evidence="1">
    <location>
        <begin position="14"/>
        <end position="32"/>
    </location>
</feature>
<evidence type="ECO:0000313" key="3">
    <source>
        <dbReference type="Proteomes" id="UP001055115"/>
    </source>
</evidence>